<dbReference type="PANTHER" id="PTHR23423">
    <property type="entry name" value="ORGANIC SOLUTE TRANSPORTER-RELATED"/>
    <property type="match status" value="1"/>
</dbReference>
<evidence type="ECO:0000256" key="1">
    <source>
        <dbReference type="ARBA" id="ARBA00004141"/>
    </source>
</evidence>
<dbReference type="EMBL" id="JBICBT010001022">
    <property type="protein sequence ID" value="KAL3087376.1"/>
    <property type="molecule type" value="Genomic_DNA"/>
</dbReference>
<dbReference type="InterPro" id="IPR005178">
    <property type="entry name" value="Ostalpha/TMEM184C"/>
</dbReference>
<protein>
    <recommendedName>
        <fullName evidence="9">Transmembrane protein</fullName>
    </recommendedName>
</protein>
<keyword evidence="3 6" id="KW-1133">Transmembrane helix</keyword>
<organism evidence="7 8">
    <name type="scientific">Heterodera trifolii</name>
    <dbReference type="NCBI Taxonomy" id="157864"/>
    <lineage>
        <taxon>Eukaryota</taxon>
        <taxon>Metazoa</taxon>
        <taxon>Ecdysozoa</taxon>
        <taxon>Nematoda</taxon>
        <taxon>Chromadorea</taxon>
        <taxon>Rhabditida</taxon>
        <taxon>Tylenchina</taxon>
        <taxon>Tylenchomorpha</taxon>
        <taxon>Tylenchoidea</taxon>
        <taxon>Heteroderidae</taxon>
        <taxon>Heteroderinae</taxon>
        <taxon>Heterodera</taxon>
    </lineage>
</organism>
<evidence type="ECO:0008006" key="9">
    <source>
        <dbReference type="Google" id="ProtNLM"/>
    </source>
</evidence>
<comment type="subcellular location">
    <subcellularLocation>
        <location evidence="1">Membrane</location>
        <topology evidence="1">Multi-pass membrane protein</topology>
    </subcellularLocation>
</comment>
<evidence type="ECO:0000256" key="3">
    <source>
        <dbReference type="ARBA" id="ARBA00022989"/>
    </source>
</evidence>
<evidence type="ECO:0000313" key="7">
    <source>
        <dbReference type="EMBL" id="KAL3087376.1"/>
    </source>
</evidence>
<reference evidence="7 8" key="1">
    <citation type="submission" date="2024-10" db="EMBL/GenBank/DDBJ databases">
        <authorList>
            <person name="Kim D."/>
        </authorList>
    </citation>
    <scope>NUCLEOTIDE SEQUENCE [LARGE SCALE GENOMIC DNA]</scope>
    <source>
        <strain evidence="7">BH-2024</strain>
    </source>
</reference>
<accession>A0ABD2J9T7</accession>
<comment type="caution">
    <text evidence="7">The sequence shown here is derived from an EMBL/GenBank/DDBJ whole genome shotgun (WGS) entry which is preliminary data.</text>
</comment>
<proteinExistence type="predicted"/>
<dbReference type="Pfam" id="PF03619">
    <property type="entry name" value="Solute_trans_a"/>
    <property type="match status" value="1"/>
</dbReference>
<feature type="transmembrane region" description="Helical" evidence="6">
    <location>
        <begin position="101"/>
        <end position="121"/>
    </location>
</feature>
<dbReference type="Proteomes" id="UP001620626">
    <property type="component" value="Unassembled WGS sequence"/>
</dbReference>
<feature type="transmembrane region" description="Helical" evidence="6">
    <location>
        <begin position="75"/>
        <end position="95"/>
    </location>
</feature>
<feature type="region of interest" description="Disordered" evidence="5">
    <location>
        <begin position="214"/>
        <end position="242"/>
    </location>
</feature>
<sequence>MSLVLRQWICRGAGCNDTSEEYIPDVQQWMNAIGDISHWMMTGAAAMTSIVICLSLLHLIFVSTLISDEKIRSELYWVVLMPPVIVVCGFTGMVLPRAALFLYAIALVYYMICIFVLVCLMNTLNGSRKSMCEKLMAKGERISIRIYPFACWLICFEDFLPTDLHLLCVEMLFVSLLATFCFQPSRCAFFDKHRNAIADGECAEDGCFSNVEAESGAEDGHEPLNDDDVQQQQQHLRSDESE</sequence>
<name>A0ABD2J9T7_9BILA</name>
<dbReference type="AlphaFoldDB" id="A0ABD2J9T7"/>
<evidence type="ECO:0000256" key="4">
    <source>
        <dbReference type="ARBA" id="ARBA00023136"/>
    </source>
</evidence>
<evidence type="ECO:0000256" key="5">
    <source>
        <dbReference type="SAM" id="MobiDB-lite"/>
    </source>
</evidence>
<keyword evidence="4 6" id="KW-0472">Membrane</keyword>
<keyword evidence="2 6" id="KW-0812">Transmembrane</keyword>
<evidence type="ECO:0000256" key="6">
    <source>
        <dbReference type="SAM" id="Phobius"/>
    </source>
</evidence>
<evidence type="ECO:0000313" key="8">
    <source>
        <dbReference type="Proteomes" id="UP001620626"/>
    </source>
</evidence>
<gene>
    <name evidence="7" type="ORF">niasHT_029370</name>
</gene>
<keyword evidence="8" id="KW-1185">Reference proteome</keyword>
<evidence type="ECO:0000256" key="2">
    <source>
        <dbReference type="ARBA" id="ARBA00022692"/>
    </source>
</evidence>
<feature type="transmembrane region" description="Helical" evidence="6">
    <location>
        <begin position="39"/>
        <end position="63"/>
    </location>
</feature>
<dbReference type="GO" id="GO:0016020">
    <property type="term" value="C:membrane"/>
    <property type="evidence" value="ECO:0007669"/>
    <property type="project" value="UniProtKB-SubCell"/>
</dbReference>